<dbReference type="Pfam" id="PF20628">
    <property type="entry name" value="Dyp_perox_C"/>
    <property type="match status" value="1"/>
</dbReference>
<evidence type="ECO:0000256" key="3">
    <source>
        <dbReference type="ARBA" id="ARBA00022723"/>
    </source>
</evidence>
<evidence type="ECO:0000256" key="1">
    <source>
        <dbReference type="ARBA" id="ARBA00001970"/>
    </source>
</evidence>
<proteinExistence type="inferred from homology"/>
<dbReference type="RefSeq" id="WP_170194176.1">
    <property type="nucleotide sequence ID" value="NZ_JABBNB010000009.1"/>
</dbReference>
<dbReference type="Pfam" id="PF04261">
    <property type="entry name" value="Dyp_perox_N"/>
    <property type="match status" value="1"/>
</dbReference>
<dbReference type="InterPro" id="IPR006314">
    <property type="entry name" value="Dyp_peroxidase"/>
</dbReference>
<evidence type="ECO:0000256" key="7">
    <source>
        <dbReference type="SAM" id="MobiDB-lite"/>
    </source>
</evidence>
<reference evidence="10 11" key="1">
    <citation type="submission" date="2020-04" db="EMBL/GenBank/DDBJ databases">
        <title>Gordonia sp. nov. TBRC 11910.</title>
        <authorList>
            <person name="Suriyachadkun C."/>
        </authorList>
    </citation>
    <scope>NUCLEOTIDE SEQUENCE [LARGE SCALE GENOMIC DNA]</scope>
    <source>
        <strain evidence="10 11">TBRC 11910</strain>
    </source>
</reference>
<evidence type="ECO:0000313" key="10">
    <source>
        <dbReference type="EMBL" id="NMO01666.1"/>
    </source>
</evidence>
<dbReference type="Proteomes" id="UP000550729">
    <property type="component" value="Unassembled WGS sequence"/>
</dbReference>
<dbReference type="PROSITE" id="PS51404">
    <property type="entry name" value="DYP_PEROXIDASE"/>
    <property type="match status" value="1"/>
</dbReference>
<evidence type="ECO:0000259" key="9">
    <source>
        <dbReference type="Pfam" id="PF20628"/>
    </source>
</evidence>
<evidence type="ECO:0000313" key="11">
    <source>
        <dbReference type="Proteomes" id="UP000550729"/>
    </source>
</evidence>
<keyword evidence="3" id="KW-0479">Metal-binding</keyword>
<feature type="domain" description="Dyp-type peroxidase C-terminal" evidence="9">
    <location>
        <begin position="141"/>
        <end position="302"/>
    </location>
</feature>
<dbReference type="InterPro" id="IPR011008">
    <property type="entry name" value="Dimeric_a/b-barrel"/>
</dbReference>
<dbReference type="GO" id="GO:0004601">
    <property type="term" value="F:peroxidase activity"/>
    <property type="evidence" value="ECO:0007669"/>
    <property type="project" value="UniProtKB-KW"/>
</dbReference>
<feature type="region of interest" description="Disordered" evidence="7">
    <location>
        <begin position="307"/>
        <end position="338"/>
    </location>
</feature>
<comment type="similarity">
    <text evidence="6">Belongs to the DyP-type peroxidase family.</text>
</comment>
<dbReference type="GO" id="GO:0020037">
    <property type="term" value="F:heme binding"/>
    <property type="evidence" value="ECO:0007669"/>
    <property type="project" value="InterPro"/>
</dbReference>
<evidence type="ECO:0000256" key="2">
    <source>
        <dbReference type="ARBA" id="ARBA00022559"/>
    </source>
</evidence>
<comment type="cofactor">
    <cofactor evidence="1">
        <name>heme b</name>
        <dbReference type="ChEBI" id="CHEBI:60344"/>
    </cofactor>
</comment>
<dbReference type="PANTHER" id="PTHR30521">
    <property type="entry name" value="DEFERROCHELATASE/PEROXIDASE"/>
    <property type="match status" value="1"/>
</dbReference>
<dbReference type="InterPro" id="IPR048327">
    <property type="entry name" value="Dyp_perox_N"/>
</dbReference>
<dbReference type="EMBL" id="JABBNB010000009">
    <property type="protein sequence ID" value="NMO01666.1"/>
    <property type="molecule type" value="Genomic_DNA"/>
</dbReference>
<dbReference type="NCBIfam" id="TIGR01413">
    <property type="entry name" value="Dyp_perox_fam"/>
    <property type="match status" value="1"/>
</dbReference>
<accession>A0A848KSK9</accession>
<evidence type="ECO:0000256" key="5">
    <source>
        <dbReference type="ARBA" id="ARBA00023004"/>
    </source>
</evidence>
<evidence type="ECO:0000256" key="6">
    <source>
        <dbReference type="ARBA" id="ARBA00025737"/>
    </source>
</evidence>
<keyword evidence="5" id="KW-0408">Iron</keyword>
<dbReference type="GO" id="GO:0046872">
    <property type="term" value="F:metal ion binding"/>
    <property type="evidence" value="ECO:0007669"/>
    <property type="project" value="UniProtKB-KW"/>
</dbReference>
<keyword evidence="11" id="KW-1185">Reference proteome</keyword>
<feature type="domain" description="Dyp-type peroxidase N-terminal" evidence="8">
    <location>
        <begin position="9"/>
        <end position="137"/>
    </location>
</feature>
<dbReference type="PANTHER" id="PTHR30521:SF0">
    <property type="entry name" value="DYP-TYPE PEROXIDASE FAMILY PROTEIN"/>
    <property type="match status" value="1"/>
</dbReference>
<protein>
    <submittedName>
        <fullName evidence="10">Dyp-type peroxidase</fullName>
    </submittedName>
</protein>
<organism evidence="10 11">
    <name type="scientific">Gordonia asplenii</name>
    <dbReference type="NCBI Taxonomy" id="2725283"/>
    <lineage>
        <taxon>Bacteria</taxon>
        <taxon>Bacillati</taxon>
        <taxon>Actinomycetota</taxon>
        <taxon>Actinomycetes</taxon>
        <taxon>Mycobacteriales</taxon>
        <taxon>Gordoniaceae</taxon>
        <taxon>Gordonia</taxon>
    </lineage>
</organism>
<dbReference type="GO" id="GO:0005829">
    <property type="term" value="C:cytosol"/>
    <property type="evidence" value="ECO:0007669"/>
    <property type="project" value="TreeGrafter"/>
</dbReference>
<comment type="caution">
    <text evidence="10">The sequence shown here is derived from an EMBL/GenBank/DDBJ whole genome shotgun (WGS) entry which is preliminary data.</text>
</comment>
<dbReference type="AlphaFoldDB" id="A0A848KSK9"/>
<keyword evidence="2 10" id="KW-0575">Peroxidase</keyword>
<sequence>MTSGSATGQTIITRKTRNAVFLVLTVNNGGEAKVRDVLSGFTGLVRSVSSRAPDESLTGVAAIASDAWDRLFGGPRPKDLKPFRELVGSSHTAPATPGDILLHIKADDDAVCFELAAQAVREFGDAVSVADDVHGFRYFEMRDLTGFVDGTENPAGSQALDTITVDDDPDFDGGSYVTVQRYVTDFGKWNSLSTTEQEIVFGRTKADNIEFPDEDKAPNAHIAVNQVNDADGNQLQILRDNMAWGSPSGERGTYYIAYCGDPDVTEQMLVKMFVGDPVGNYDRLLDFTTAVTGTSFFAPSADFLDNPPAPSVAAVEDSAVPAPPDRPADGSLGIGSLR</sequence>
<name>A0A848KSK9_9ACTN</name>
<gene>
    <name evidence="10" type="ORF">HH308_10620</name>
</gene>
<keyword evidence="4" id="KW-0560">Oxidoreductase</keyword>
<dbReference type="SUPFAM" id="SSF54909">
    <property type="entry name" value="Dimeric alpha+beta barrel"/>
    <property type="match status" value="1"/>
</dbReference>
<dbReference type="InterPro" id="IPR048328">
    <property type="entry name" value="Dyp_perox_C"/>
</dbReference>
<evidence type="ECO:0000259" key="8">
    <source>
        <dbReference type="Pfam" id="PF04261"/>
    </source>
</evidence>
<evidence type="ECO:0000256" key="4">
    <source>
        <dbReference type="ARBA" id="ARBA00023002"/>
    </source>
</evidence>